<sequence>MVSFDSINVHRAAHKFKNYSVFNMGRSIITLDDLTVNNIGTFKKLLQVTLPTSYPETWYNDSFNNDQIVKLAFYSELPVGQIRGKLMNSSHNIPNFESANTSQLPSNSIPNAIYIESFSVLEAYRQLGIGSKLLEWIIEQAKEKFIHEIFLHVHVVNKTVIEWYEKKGFKRSSDVVKDYYKQQGLNEPDAVILTLSV</sequence>
<dbReference type="Proteomes" id="UP000244406">
    <property type="component" value="Unassembled WGS sequence"/>
</dbReference>
<dbReference type="CDD" id="cd04301">
    <property type="entry name" value="NAT_SF"/>
    <property type="match status" value="1"/>
</dbReference>
<dbReference type="PANTHER" id="PTHR42919">
    <property type="entry name" value="N-ALPHA-ACETYLTRANSFERASE"/>
    <property type="match status" value="1"/>
</dbReference>
<dbReference type="VEuPathDB" id="FungiDB:CXQ87_000287"/>
<dbReference type="GO" id="GO:0007064">
    <property type="term" value="P:mitotic sister chromatid cohesion"/>
    <property type="evidence" value="ECO:0007669"/>
    <property type="project" value="TreeGrafter"/>
</dbReference>
<keyword evidence="2" id="KW-0012">Acyltransferase</keyword>
<proteinExistence type="predicted"/>
<dbReference type="SUPFAM" id="SSF55729">
    <property type="entry name" value="Acyl-CoA N-acyltransferases (Nat)"/>
    <property type="match status" value="1"/>
</dbReference>
<reference evidence="4 5" key="1">
    <citation type="submission" date="2017-12" db="EMBL/GenBank/DDBJ databases">
        <title>Genome Sequence of the Amphotericin B-resistant Candida duobushaemulonii strain, B09383.</title>
        <authorList>
            <person name="Chow N.A."/>
            <person name="Gade L."/>
            <person name="Batra D."/>
            <person name="Rowe L.A."/>
            <person name="Loparev V.N."/>
            <person name="Litvintseva A.P."/>
        </authorList>
    </citation>
    <scope>NUCLEOTIDE SEQUENCE [LARGE SCALE GENOMIC DNA]</scope>
    <source>
        <strain evidence="4 5">B09383</strain>
    </source>
</reference>
<evidence type="ECO:0000313" key="4">
    <source>
        <dbReference type="EMBL" id="PVH17402.1"/>
    </source>
</evidence>
<dbReference type="PROSITE" id="PS51186">
    <property type="entry name" value="GNAT"/>
    <property type="match status" value="1"/>
</dbReference>
<dbReference type="RefSeq" id="XP_025338342.1">
    <property type="nucleotide sequence ID" value="XM_025478869.1"/>
</dbReference>
<dbReference type="Pfam" id="PF00583">
    <property type="entry name" value="Acetyltransf_1"/>
    <property type="match status" value="1"/>
</dbReference>
<dbReference type="Gene3D" id="3.40.630.30">
    <property type="match status" value="1"/>
</dbReference>
<evidence type="ECO:0000259" key="3">
    <source>
        <dbReference type="PROSITE" id="PS51186"/>
    </source>
</evidence>
<protein>
    <recommendedName>
        <fullName evidence="3">N-acetyltransferase domain-containing protein</fullName>
    </recommendedName>
</protein>
<dbReference type="AlphaFoldDB" id="A0A2V1AI77"/>
<evidence type="ECO:0000313" key="5">
    <source>
        <dbReference type="Proteomes" id="UP000244406"/>
    </source>
</evidence>
<dbReference type="GO" id="GO:0031415">
    <property type="term" value="C:NatA complex"/>
    <property type="evidence" value="ECO:0007669"/>
    <property type="project" value="TreeGrafter"/>
</dbReference>
<gene>
    <name evidence="4" type="ORF">CXQ87_000287</name>
</gene>
<dbReference type="InterPro" id="IPR000182">
    <property type="entry name" value="GNAT_dom"/>
</dbReference>
<evidence type="ECO:0000256" key="1">
    <source>
        <dbReference type="ARBA" id="ARBA00022679"/>
    </source>
</evidence>
<name>A0A2V1AI77_9ASCO</name>
<feature type="domain" description="N-acetyltransferase" evidence="3">
    <location>
        <begin position="29"/>
        <end position="197"/>
    </location>
</feature>
<comment type="caution">
    <text evidence="4">The sequence shown here is derived from an EMBL/GenBank/DDBJ whole genome shotgun (WGS) entry which is preliminary data.</text>
</comment>
<organism evidence="4 5">
    <name type="scientific">Candidozyma duobushaemuli</name>
    <dbReference type="NCBI Taxonomy" id="1231522"/>
    <lineage>
        <taxon>Eukaryota</taxon>
        <taxon>Fungi</taxon>
        <taxon>Dikarya</taxon>
        <taxon>Ascomycota</taxon>
        <taxon>Saccharomycotina</taxon>
        <taxon>Pichiomycetes</taxon>
        <taxon>Metschnikowiaceae</taxon>
        <taxon>Candidozyma</taxon>
    </lineage>
</organism>
<dbReference type="GeneID" id="37000289"/>
<dbReference type="GO" id="GO:0016747">
    <property type="term" value="F:acyltransferase activity, transferring groups other than amino-acyl groups"/>
    <property type="evidence" value="ECO:0007669"/>
    <property type="project" value="InterPro"/>
</dbReference>
<dbReference type="PANTHER" id="PTHR42919:SF8">
    <property type="entry name" value="N-ALPHA-ACETYLTRANSFERASE 50"/>
    <property type="match status" value="1"/>
</dbReference>
<keyword evidence="5" id="KW-1185">Reference proteome</keyword>
<accession>A0A2V1AI77</accession>
<evidence type="ECO:0000256" key="2">
    <source>
        <dbReference type="ARBA" id="ARBA00023315"/>
    </source>
</evidence>
<dbReference type="InterPro" id="IPR051556">
    <property type="entry name" value="N-term/lysine_N-AcTrnsfr"/>
</dbReference>
<dbReference type="InterPro" id="IPR016181">
    <property type="entry name" value="Acyl_CoA_acyltransferase"/>
</dbReference>
<keyword evidence="1" id="KW-0808">Transferase</keyword>
<dbReference type="EMBL" id="PKFP01000008">
    <property type="protein sequence ID" value="PVH17402.1"/>
    <property type="molecule type" value="Genomic_DNA"/>
</dbReference>